<keyword evidence="19" id="KW-1185">Reference proteome</keyword>
<evidence type="ECO:0000256" key="9">
    <source>
        <dbReference type="ARBA" id="ARBA00023077"/>
    </source>
</evidence>
<comment type="similarity">
    <text evidence="12 14">Belongs to the TonB-dependent receptor family.</text>
</comment>
<proteinExistence type="inferred from homology"/>
<evidence type="ECO:0000313" key="19">
    <source>
        <dbReference type="Proteomes" id="UP001361239"/>
    </source>
</evidence>
<accession>A0ABU8RWF2</accession>
<name>A0ABU8RWF2_9SPHN</name>
<comment type="subcellular location">
    <subcellularLocation>
        <location evidence="1 12">Cell outer membrane</location>
        <topology evidence="1 12">Multi-pass membrane protein</topology>
    </subcellularLocation>
</comment>
<evidence type="ECO:0000256" key="6">
    <source>
        <dbReference type="ARBA" id="ARBA00022729"/>
    </source>
</evidence>
<dbReference type="InterPro" id="IPR012910">
    <property type="entry name" value="Plug_dom"/>
</dbReference>
<dbReference type="PROSITE" id="PS52016">
    <property type="entry name" value="TONB_DEPENDENT_REC_3"/>
    <property type="match status" value="1"/>
</dbReference>
<dbReference type="Gene3D" id="2.40.170.20">
    <property type="entry name" value="TonB-dependent receptor, beta-barrel domain"/>
    <property type="match status" value="1"/>
</dbReference>
<keyword evidence="11 12" id="KW-0998">Cell outer membrane</keyword>
<keyword evidence="8" id="KW-0406">Ion transport</keyword>
<dbReference type="Pfam" id="PF07715">
    <property type="entry name" value="Plug"/>
    <property type="match status" value="1"/>
</dbReference>
<dbReference type="PANTHER" id="PTHR32552:SF81">
    <property type="entry name" value="TONB-DEPENDENT OUTER MEMBRANE RECEPTOR"/>
    <property type="match status" value="1"/>
</dbReference>
<keyword evidence="2 12" id="KW-0813">Transport</keyword>
<feature type="signal peptide" evidence="15">
    <location>
        <begin position="1"/>
        <end position="31"/>
    </location>
</feature>
<dbReference type="InterPro" id="IPR036942">
    <property type="entry name" value="Beta-barrel_TonB_sf"/>
</dbReference>
<evidence type="ECO:0000256" key="15">
    <source>
        <dbReference type="SAM" id="SignalP"/>
    </source>
</evidence>
<dbReference type="PANTHER" id="PTHR32552">
    <property type="entry name" value="FERRICHROME IRON RECEPTOR-RELATED"/>
    <property type="match status" value="1"/>
</dbReference>
<gene>
    <name evidence="18" type="ORF">WG901_11885</name>
</gene>
<dbReference type="InterPro" id="IPR010917">
    <property type="entry name" value="TonB_rcpt_CS"/>
</dbReference>
<evidence type="ECO:0000313" key="18">
    <source>
        <dbReference type="EMBL" id="MEJ5977341.1"/>
    </source>
</evidence>
<organism evidence="18 19">
    <name type="scientific">Novosphingobium anseongense</name>
    <dbReference type="NCBI Taxonomy" id="3133436"/>
    <lineage>
        <taxon>Bacteria</taxon>
        <taxon>Pseudomonadati</taxon>
        <taxon>Pseudomonadota</taxon>
        <taxon>Alphaproteobacteria</taxon>
        <taxon>Sphingomonadales</taxon>
        <taxon>Sphingomonadaceae</taxon>
        <taxon>Novosphingobium</taxon>
    </lineage>
</organism>
<evidence type="ECO:0000256" key="1">
    <source>
        <dbReference type="ARBA" id="ARBA00004571"/>
    </source>
</evidence>
<comment type="caution">
    <text evidence="18">The sequence shown here is derived from an EMBL/GenBank/DDBJ whole genome shotgun (WGS) entry which is preliminary data.</text>
</comment>
<dbReference type="Proteomes" id="UP001361239">
    <property type="component" value="Unassembled WGS sequence"/>
</dbReference>
<dbReference type="SUPFAM" id="SSF56935">
    <property type="entry name" value="Porins"/>
    <property type="match status" value="1"/>
</dbReference>
<feature type="domain" description="TonB-dependent receptor-like beta-barrel" evidence="16">
    <location>
        <begin position="259"/>
        <end position="747"/>
    </location>
</feature>
<evidence type="ECO:0000256" key="5">
    <source>
        <dbReference type="ARBA" id="ARBA00022692"/>
    </source>
</evidence>
<protein>
    <submittedName>
        <fullName evidence="18">TonB-dependent receptor</fullName>
    </submittedName>
</protein>
<dbReference type="RefSeq" id="WP_339587280.1">
    <property type="nucleotide sequence ID" value="NZ_JBBHJZ010000002.1"/>
</dbReference>
<evidence type="ECO:0000256" key="4">
    <source>
        <dbReference type="ARBA" id="ARBA00022496"/>
    </source>
</evidence>
<feature type="chain" id="PRO_5045569707" evidence="15">
    <location>
        <begin position="32"/>
        <end position="781"/>
    </location>
</feature>
<keyword evidence="4" id="KW-0410">Iron transport</keyword>
<feature type="short sequence motif" description="TonB C-terminal box" evidence="13">
    <location>
        <begin position="764"/>
        <end position="781"/>
    </location>
</feature>
<feature type="domain" description="TonB-dependent receptor plug" evidence="17">
    <location>
        <begin position="55"/>
        <end position="160"/>
    </location>
</feature>
<evidence type="ECO:0000256" key="3">
    <source>
        <dbReference type="ARBA" id="ARBA00022452"/>
    </source>
</evidence>
<evidence type="ECO:0000256" key="12">
    <source>
        <dbReference type="PROSITE-ProRule" id="PRU01360"/>
    </source>
</evidence>
<reference evidence="18 19" key="1">
    <citation type="submission" date="2024-03" db="EMBL/GenBank/DDBJ databases">
        <authorList>
            <person name="Jo J.-H."/>
        </authorList>
    </citation>
    <scope>NUCLEOTIDE SEQUENCE [LARGE SCALE GENOMIC DNA]</scope>
    <source>
        <strain evidence="18 19">PS1R-30</strain>
    </source>
</reference>
<evidence type="ECO:0000256" key="11">
    <source>
        <dbReference type="ARBA" id="ARBA00023237"/>
    </source>
</evidence>
<keyword evidence="5 12" id="KW-0812">Transmembrane</keyword>
<evidence type="ECO:0000256" key="13">
    <source>
        <dbReference type="PROSITE-ProRule" id="PRU10144"/>
    </source>
</evidence>
<evidence type="ECO:0000259" key="16">
    <source>
        <dbReference type="Pfam" id="PF00593"/>
    </source>
</evidence>
<keyword evidence="6 15" id="KW-0732">Signal</keyword>
<dbReference type="PROSITE" id="PS01156">
    <property type="entry name" value="TONB_DEPENDENT_REC_2"/>
    <property type="match status" value="1"/>
</dbReference>
<sequence>MAALLRTFRARALTGAALIGLAGMGAVPALAQDAAADTGGLEEIVVTAQHRQERLQDVPIAVSAVTASALRESGVDTTRDLPQIIPSVQFTRSGPSGLFFVRGVGTTNAAAGEEGANAVYVDGVYMADLGQTINYFNNIERVEVLKGPQGTLFGRNATGGLVHVITREPGDETVLDLDFGYANYQTVSARAYVAGKIADGLSADLAVTRYHQNEGWGRNLTRGDKNFFQDYSGIRSKIVAQPSDRIKLILSGDYLENRDNPVGWRIADGTIGTGLSRGPGVAGTPAGAVVADDHDTTSNDLALTKQRIYGGSFTGEFDLGFATLTSVSAYRNTRTNSDFDVDGGPISLIRIQFLSGMKSFQQEVRLASSGSGPLQWQLGGFYLNTKANNTSFFSGGAFGAARGQDVRAKLDSNSYAAFGEATYAITPTTKLTGGIRYTEDRRSFDASQFTILANGTALPGGTVTNPSGQPLTAPGVQRTKLKYNQVTWRVALRQELAQDVSVYASANRGFKSGSYSLQNPLNDPYLPQTIMAYEIGFKSELFDRRLRLNLAAFHYDIDDYQIRSAAAANPGSSLVLNAATVKVDGVELEFEAKPTDQLRLFGGATWLNSRYGKFGGAGQNFQAPIVYPVIAGQTAAATCPAALRGTRNPGVVPAGGVWTGGYVTCFGDASGNKVSNAPDFAASFGATYTVPLGGERELRLTGLYAFNSGYYFEPDNRAQQDEYHLVNASIEYRSSEHLGIELWGRNLGNTDYAAQKITTATGMTQSNGAPRTYGATVKYNF</sequence>
<keyword evidence="3 12" id="KW-1134">Transmembrane beta strand</keyword>
<evidence type="ECO:0000256" key="10">
    <source>
        <dbReference type="ARBA" id="ARBA00023136"/>
    </source>
</evidence>
<dbReference type="CDD" id="cd01347">
    <property type="entry name" value="ligand_gated_channel"/>
    <property type="match status" value="1"/>
</dbReference>
<evidence type="ECO:0000256" key="8">
    <source>
        <dbReference type="ARBA" id="ARBA00023065"/>
    </source>
</evidence>
<evidence type="ECO:0000256" key="2">
    <source>
        <dbReference type="ARBA" id="ARBA00022448"/>
    </source>
</evidence>
<dbReference type="InterPro" id="IPR000531">
    <property type="entry name" value="Beta-barrel_TonB"/>
</dbReference>
<evidence type="ECO:0000259" key="17">
    <source>
        <dbReference type="Pfam" id="PF07715"/>
    </source>
</evidence>
<dbReference type="EMBL" id="JBBHJZ010000002">
    <property type="protein sequence ID" value="MEJ5977341.1"/>
    <property type="molecule type" value="Genomic_DNA"/>
</dbReference>
<keyword evidence="7" id="KW-0408">Iron</keyword>
<keyword evidence="9 14" id="KW-0798">TonB box</keyword>
<keyword evidence="10 12" id="KW-0472">Membrane</keyword>
<keyword evidence="18" id="KW-0675">Receptor</keyword>
<dbReference type="Pfam" id="PF00593">
    <property type="entry name" value="TonB_dep_Rec_b-barrel"/>
    <property type="match status" value="1"/>
</dbReference>
<evidence type="ECO:0000256" key="14">
    <source>
        <dbReference type="RuleBase" id="RU003357"/>
    </source>
</evidence>
<evidence type="ECO:0000256" key="7">
    <source>
        <dbReference type="ARBA" id="ARBA00023004"/>
    </source>
</evidence>
<dbReference type="InterPro" id="IPR039426">
    <property type="entry name" value="TonB-dep_rcpt-like"/>
</dbReference>